<gene>
    <name evidence="1" type="ORF">DSO57_1011527</name>
</gene>
<evidence type="ECO:0000313" key="1">
    <source>
        <dbReference type="EMBL" id="KAJ9070132.1"/>
    </source>
</evidence>
<reference evidence="1" key="1">
    <citation type="submission" date="2022-04" db="EMBL/GenBank/DDBJ databases">
        <title>Genome of the entomopathogenic fungus Entomophthora muscae.</title>
        <authorList>
            <person name="Elya C."/>
            <person name="Lovett B.R."/>
            <person name="Lee E."/>
            <person name="Macias A.M."/>
            <person name="Hajek A.E."/>
            <person name="De Bivort B.L."/>
            <person name="Kasson M.T."/>
            <person name="De Fine Licht H.H."/>
            <person name="Stajich J.E."/>
        </authorList>
    </citation>
    <scope>NUCLEOTIDE SEQUENCE</scope>
    <source>
        <strain evidence="1">Berkeley</strain>
    </source>
</reference>
<proteinExistence type="predicted"/>
<accession>A0ACC2T6D4</accession>
<protein>
    <submittedName>
        <fullName evidence="1">Uncharacterized protein</fullName>
    </submittedName>
</protein>
<name>A0ACC2T6D4_9FUNG</name>
<comment type="caution">
    <text evidence="1">The sequence shown here is derived from an EMBL/GenBank/DDBJ whole genome shotgun (WGS) entry which is preliminary data.</text>
</comment>
<keyword evidence="2" id="KW-1185">Reference proteome</keyword>
<dbReference type="EMBL" id="QTSX02003590">
    <property type="protein sequence ID" value="KAJ9070132.1"/>
    <property type="molecule type" value="Genomic_DNA"/>
</dbReference>
<dbReference type="Proteomes" id="UP001165960">
    <property type="component" value="Unassembled WGS sequence"/>
</dbReference>
<sequence>MPLFCPGWSEFLPCGWRDPMREIVDLNILSPRVSPDLSLSELFTNFCSLSINSAWEFSKGLYRSLGWECLRHLKHLTLRGKCKRNLLEGMETVIVGLESITNGRGFYDYISQLEFKNLRSLTTIQPPQLQDLTILCKEHFQNLLGWKTLSERQLSDGTYGLADPIRQYNRA</sequence>
<evidence type="ECO:0000313" key="2">
    <source>
        <dbReference type="Proteomes" id="UP001165960"/>
    </source>
</evidence>
<organism evidence="1 2">
    <name type="scientific">Entomophthora muscae</name>
    <dbReference type="NCBI Taxonomy" id="34485"/>
    <lineage>
        <taxon>Eukaryota</taxon>
        <taxon>Fungi</taxon>
        <taxon>Fungi incertae sedis</taxon>
        <taxon>Zoopagomycota</taxon>
        <taxon>Entomophthoromycotina</taxon>
        <taxon>Entomophthoromycetes</taxon>
        <taxon>Entomophthorales</taxon>
        <taxon>Entomophthoraceae</taxon>
        <taxon>Entomophthora</taxon>
    </lineage>
</organism>